<gene>
    <name evidence="1" type="ORF">O4220_19605</name>
</gene>
<protein>
    <submittedName>
        <fullName evidence="1">Uncharacterized protein</fullName>
    </submittedName>
</protein>
<sequence>MSNATSEPATPQPNTTLTDVLGSLRHRPIERISINTKQPVFRSNLMTVASLTDWSPPDDRDTWFGVNPIARSVRRGRGTEADVTRVRAVWADLDIKKGSLASLTECYAVTDLVSEWLGCPPSVLIESGHGLQPIWRIRSTPTHPNRVAEHWPGSAGDVWALQRWRTECARWGGLVAVAAATVHPGARVDSVYDLARVLRCPGTVNYKQSLAPVPVRTALNAAAPGVTRRGLVNVLDGHSIVVAPTTPTVRGVPTAPREAVEWINAQNGADVDWDGMSPVMQKLVVFPRLVELFAHGTDTESSAHSLMTSRVLAVTYAATEGRAGLALALELIRTAYLEVMARRRSGEFDGEARSEGVASSDFYRAVFGAVSKARMRPVLDAAELRYGTEPLRVTNVVHR</sequence>
<dbReference type="RefSeq" id="WP_269607147.1">
    <property type="nucleotide sequence ID" value="NZ_JAPWIJ010000008.1"/>
</dbReference>
<comment type="caution">
    <text evidence="1">The sequence shown here is derived from an EMBL/GenBank/DDBJ whole genome shotgun (WGS) entry which is preliminary data.</text>
</comment>
<keyword evidence="2" id="KW-1185">Reference proteome</keyword>
<proteinExistence type="predicted"/>
<organism evidence="1 2">
    <name type="scientific">Rhodococcus ruber</name>
    <dbReference type="NCBI Taxonomy" id="1830"/>
    <lineage>
        <taxon>Bacteria</taxon>
        <taxon>Bacillati</taxon>
        <taxon>Actinomycetota</taxon>
        <taxon>Actinomycetes</taxon>
        <taxon>Mycobacteriales</taxon>
        <taxon>Nocardiaceae</taxon>
        <taxon>Rhodococcus</taxon>
    </lineage>
</organism>
<dbReference type="EMBL" id="JAPWIJ010000008">
    <property type="protein sequence ID" value="MCZ4520721.1"/>
    <property type="molecule type" value="Genomic_DNA"/>
</dbReference>
<dbReference type="Proteomes" id="UP001081071">
    <property type="component" value="Unassembled WGS sequence"/>
</dbReference>
<evidence type="ECO:0000313" key="2">
    <source>
        <dbReference type="Proteomes" id="UP001081071"/>
    </source>
</evidence>
<name>A0ABT4MIA7_9NOCA</name>
<reference evidence="1" key="1">
    <citation type="submission" date="2022-12" db="EMBL/GenBank/DDBJ databases">
        <authorList>
            <person name="Krivoruchko A.V."/>
            <person name="Elkin A."/>
        </authorList>
    </citation>
    <scope>NUCLEOTIDE SEQUENCE</scope>
    <source>
        <strain evidence="1">IEGM 1391</strain>
    </source>
</reference>
<accession>A0ABT4MIA7</accession>
<evidence type="ECO:0000313" key="1">
    <source>
        <dbReference type="EMBL" id="MCZ4520721.1"/>
    </source>
</evidence>